<organism evidence="7 8">
    <name type="scientific">Drosophila rubida</name>
    <dbReference type="NCBI Taxonomy" id="30044"/>
    <lineage>
        <taxon>Eukaryota</taxon>
        <taxon>Metazoa</taxon>
        <taxon>Ecdysozoa</taxon>
        <taxon>Arthropoda</taxon>
        <taxon>Hexapoda</taxon>
        <taxon>Insecta</taxon>
        <taxon>Pterygota</taxon>
        <taxon>Neoptera</taxon>
        <taxon>Endopterygota</taxon>
        <taxon>Diptera</taxon>
        <taxon>Brachycera</taxon>
        <taxon>Muscomorpha</taxon>
        <taxon>Ephydroidea</taxon>
        <taxon>Drosophilidae</taxon>
        <taxon>Drosophila</taxon>
    </lineage>
</organism>
<dbReference type="NCBIfam" id="TIGR01351">
    <property type="entry name" value="adk"/>
    <property type="match status" value="1"/>
</dbReference>
<keyword evidence="2 5" id="KW-0808">Transferase</keyword>
<dbReference type="GO" id="GO:0004017">
    <property type="term" value="F:AMP kinase activity"/>
    <property type="evidence" value="ECO:0007669"/>
    <property type="project" value="InterPro"/>
</dbReference>
<dbReference type="PANTHER" id="PTHR23359">
    <property type="entry name" value="NUCLEOTIDE KINASE"/>
    <property type="match status" value="1"/>
</dbReference>
<accession>A0AAD4PJ73</accession>
<dbReference type="AlphaFoldDB" id="A0AAD4PJ73"/>
<feature type="domain" description="Adenylate kinase active site lid" evidence="6">
    <location>
        <begin position="124"/>
        <end position="159"/>
    </location>
</feature>
<dbReference type="InterPro" id="IPR000850">
    <property type="entry name" value="Adenylat/UMP-CMP_kin"/>
</dbReference>
<dbReference type="Pfam" id="PF00406">
    <property type="entry name" value="ADK"/>
    <property type="match status" value="1"/>
</dbReference>
<dbReference type="SUPFAM" id="SSF52540">
    <property type="entry name" value="P-loop containing nucleoside triphosphate hydrolases"/>
    <property type="match status" value="1"/>
</dbReference>
<evidence type="ECO:0000313" key="7">
    <source>
        <dbReference type="EMBL" id="KAH8365554.1"/>
    </source>
</evidence>
<dbReference type="PRINTS" id="PR00094">
    <property type="entry name" value="ADENYLTKNASE"/>
</dbReference>
<dbReference type="Proteomes" id="UP001200034">
    <property type="component" value="Unassembled WGS sequence"/>
</dbReference>
<evidence type="ECO:0000256" key="3">
    <source>
        <dbReference type="ARBA" id="ARBA00022741"/>
    </source>
</evidence>
<evidence type="ECO:0000313" key="8">
    <source>
        <dbReference type="Proteomes" id="UP001200034"/>
    </source>
</evidence>
<reference evidence="7" key="1">
    <citation type="journal article" date="2021" name="Mol. Ecol. Resour.">
        <title>Phylogenomic analyses of the genus Drosophila reveals genomic signals of climate adaptation.</title>
        <authorList>
            <person name="Li F."/>
            <person name="Rane R.V."/>
            <person name="Luria V."/>
            <person name="Xiong Z."/>
            <person name="Chen J."/>
            <person name="Li Z."/>
            <person name="Catullo R.A."/>
            <person name="Griffin P.C."/>
            <person name="Schiffer M."/>
            <person name="Pearce S."/>
            <person name="Lee S.F."/>
            <person name="McElroy K."/>
            <person name="Stocker A."/>
            <person name="Shirriffs J."/>
            <person name="Cockerell F."/>
            <person name="Coppin C."/>
            <person name="Sgro C.M."/>
            <person name="Karger A."/>
            <person name="Cain J.W."/>
            <person name="Weber J.A."/>
            <person name="Santpere G."/>
            <person name="Kirschner M.W."/>
            <person name="Hoffmann A.A."/>
            <person name="Oakeshott J.G."/>
            <person name="Zhang G."/>
        </authorList>
    </citation>
    <scope>NUCLEOTIDE SEQUENCE</scope>
    <source>
        <strain evidence="7">BGI-SZ-2011g</strain>
    </source>
</reference>
<gene>
    <name evidence="7" type="ORF">KR093_001948</name>
</gene>
<name>A0AAD4PJ73_9MUSC</name>
<evidence type="ECO:0000256" key="5">
    <source>
        <dbReference type="RuleBase" id="RU003330"/>
    </source>
</evidence>
<dbReference type="InterPro" id="IPR027417">
    <property type="entry name" value="P-loop_NTPase"/>
</dbReference>
<dbReference type="InterPro" id="IPR006259">
    <property type="entry name" value="Adenyl_kin_sub"/>
</dbReference>
<dbReference type="InterPro" id="IPR007862">
    <property type="entry name" value="Adenylate_kinase_lid-dom"/>
</dbReference>
<dbReference type="GO" id="GO:0005524">
    <property type="term" value="F:ATP binding"/>
    <property type="evidence" value="ECO:0007669"/>
    <property type="project" value="InterPro"/>
</dbReference>
<dbReference type="PROSITE" id="PS00113">
    <property type="entry name" value="ADENYLATE_KINASE"/>
    <property type="match status" value="1"/>
</dbReference>
<dbReference type="HAMAP" id="MF_00235">
    <property type="entry name" value="Adenylate_kinase_Adk"/>
    <property type="match status" value="1"/>
</dbReference>
<feature type="non-terminal residue" evidence="7">
    <location>
        <position position="1"/>
    </location>
</feature>
<dbReference type="InterPro" id="IPR033690">
    <property type="entry name" value="Adenylat_kinase_CS"/>
</dbReference>
<keyword evidence="3" id="KW-0547">Nucleotide-binding</keyword>
<evidence type="ECO:0000256" key="1">
    <source>
        <dbReference type="ARBA" id="ARBA00022553"/>
    </source>
</evidence>
<sequence length="214" mass="24251">VRGFRALIMGPPGCGKGHISEKIVKKYGAVHIAAGDILRKHISEGTNLGREAEKYISKGALVPDSLLLGVIGTAVYKAGKRNWILDGFPRTLAQARHLEKVAHLDMVINLQIPDEAILNMLKYRLVHVPSGRVYNLGSKAPMVRGLDDVTGEKLERRADDRPLVVMARLESFVHQMEPVIRFYRKRHLLHTIYGRQHQSIWPLVERYLIKRWGL</sequence>
<evidence type="ECO:0000256" key="4">
    <source>
        <dbReference type="ARBA" id="ARBA00022777"/>
    </source>
</evidence>
<dbReference type="EMBL" id="JAJJHW010002774">
    <property type="protein sequence ID" value="KAH8365554.1"/>
    <property type="molecule type" value="Genomic_DNA"/>
</dbReference>
<comment type="similarity">
    <text evidence="5">Belongs to the adenylate kinase family.</text>
</comment>
<keyword evidence="1" id="KW-0597">Phosphoprotein</keyword>
<keyword evidence="8" id="KW-1185">Reference proteome</keyword>
<evidence type="ECO:0000259" key="6">
    <source>
        <dbReference type="Pfam" id="PF05191"/>
    </source>
</evidence>
<proteinExistence type="inferred from homology"/>
<dbReference type="Pfam" id="PF05191">
    <property type="entry name" value="ADK_lid"/>
    <property type="match status" value="1"/>
</dbReference>
<protein>
    <recommendedName>
        <fullName evidence="6">Adenylate kinase active site lid domain-containing protein</fullName>
    </recommendedName>
</protein>
<dbReference type="CDD" id="cd01428">
    <property type="entry name" value="ADK"/>
    <property type="match status" value="1"/>
</dbReference>
<comment type="caution">
    <text evidence="7">The sequence shown here is derived from an EMBL/GenBank/DDBJ whole genome shotgun (WGS) entry which is preliminary data.</text>
</comment>
<evidence type="ECO:0000256" key="2">
    <source>
        <dbReference type="ARBA" id="ARBA00022679"/>
    </source>
</evidence>
<feature type="non-terminal residue" evidence="7">
    <location>
        <position position="214"/>
    </location>
</feature>
<keyword evidence="4 5" id="KW-0418">Kinase</keyword>
<dbReference type="Gene3D" id="3.40.50.300">
    <property type="entry name" value="P-loop containing nucleotide triphosphate hydrolases"/>
    <property type="match status" value="1"/>
</dbReference>